<accession>A0A9P1H4A0</accession>
<dbReference type="AlphaFoldDB" id="A0A9P1H4A0"/>
<sequence>MAGQLVDNIPPSHVYASDTTPQSAEQGQIRTFLAATRTPSGASLDRITYQELEWDSRAE</sequence>
<evidence type="ECO:0000313" key="2">
    <source>
        <dbReference type="EMBL" id="CAI4215733.1"/>
    </source>
</evidence>
<evidence type="ECO:0000256" key="1">
    <source>
        <dbReference type="SAM" id="MobiDB-lite"/>
    </source>
</evidence>
<comment type="caution">
    <text evidence="2">The sequence shown here is derived from an EMBL/GenBank/DDBJ whole genome shotgun (WGS) entry which is preliminary data.</text>
</comment>
<proteinExistence type="predicted"/>
<name>A0A9P1H4A0_9PEZI</name>
<evidence type="ECO:0000313" key="3">
    <source>
        <dbReference type="Proteomes" id="UP000838763"/>
    </source>
</evidence>
<organism evidence="2 3">
    <name type="scientific">Parascedosporium putredinis</name>
    <dbReference type="NCBI Taxonomy" id="1442378"/>
    <lineage>
        <taxon>Eukaryota</taxon>
        <taxon>Fungi</taxon>
        <taxon>Dikarya</taxon>
        <taxon>Ascomycota</taxon>
        <taxon>Pezizomycotina</taxon>
        <taxon>Sordariomycetes</taxon>
        <taxon>Hypocreomycetidae</taxon>
        <taxon>Microascales</taxon>
        <taxon>Microascaceae</taxon>
        <taxon>Parascedosporium</taxon>
    </lineage>
</organism>
<reference evidence="2" key="1">
    <citation type="submission" date="2022-11" db="EMBL/GenBank/DDBJ databases">
        <authorList>
            <person name="Scott C."/>
            <person name="Bruce N."/>
        </authorList>
    </citation>
    <scope>NUCLEOTIDE SEQUENCE</scope>
</reference>
<feature type="region of interest" description="Disordered" evidence="1">
    <location>
        <begin position="1"/>
        <end position="23"/>
    </location>
</feature>
<gene>
    <name evidence="2" type="ORF">PPNO1_LOCUS5440</name>
</gene>
<protein>
    <submittedName>
        <fullName evidence="2">Uncharacterized protein</fullName>
    </submittedName>
</protein>
<keyword evidence="3" id="KW-1185">Reference proteome</keyword>
<dbReference type="Proteomes" id="UP000838763">
    <property type="component" value="Unassembled WGS sequence"/>
</dbReference>
<dbReference type="EMBL" id="CALLCH030000012">
    <property type="protein sequence ID" value="CAI4215733.1"/>
    <property type="molecule type" value="Genomic_DNA"/>
</dbReference>